<keyword evidence="8" id="KW-1185">Reference proteome</keyword>
<dbReference type="Gene3D" id="3.90.780.10">
    <property type="entry name" value="5'-Nucleotidase, C-terminal domain"/>
    <property type="match status" value="1"/>
</dbReference>
<dbReference type="InterPro" id="IPR036907">
    <property type="entry name" value="5'-Nucleotdase_C_sf"/>
</dbReference>
<evidence type="ECO:0000313" key="8">
    <source>
        <dbReference type="Proteomes" id="UP000243024"/>
    </source>
</evidence>
<evidence type="ECO:0000256" key="1">
    <source>
        <dbReference type="ARBA" id="ARBA00022729"/>
    </source>
</evidence>
<dbReference type="SUPFAM" id="SSF55816">
    <property type="entry name" value="5'-nucleotidase (syn. UDP-sugar hydrolase), C-terminal domain"/>
    <property type="match status" value="1"/>
</dbReference>
<dbReference type="InterPro" id="IPR006179">
    <property type="entry name" value="5_nucleotidase/apyrase"/>
</dbReference>
<dbReference type="PRINTS" id="PR01607">
    <property type="entry name" value="APYRASEFAMLY"/>
</dbReference>
<dbReference type="AlphaFoldDB" id="A0A179INU1"/>
<dbReference type="EMBL" id="JXBB01000055">
    <property type="protein sequence ID" value="OAR03522.1"/>
    <property type="molecule type" value="Genomic_DNA"/>
</dbReference>
<comment type="similarity">
    <text evidence="2">Belongs to the 5'-nucleotidase family.</text>
</comment>
<dbReference type="GO" id="GO:0009166">
    <property type="term" value="P:nucleotide catabolic process"/>
    <property type="evidence" value="ECO:0007669"/>
    <property type="project" value="InterPro"/>
</dbReference>
<keyword evidence="2" id="KW-0378">Hydrolase</keyword>
<evidence type="ECO:0000313" key="9">
    <source>
        <dbReference type="Proteomes" id="UP000244180"/>
    </source>
</evidence>
<feature type="domain" description="Calcineurin-like phosphoesterase" evidence="4">
    <location>
        <begin position="95"/>
        <end position="289"/>
    </location>
</feature>
<feature type="domain" description="5'-Nucleotidase C-terminal" evidence="5">
    <location>
        <begin position="371"/>
        <end position="506"/>
    </location>
</feature>
<dbReference type="GO" id="GO:0008253">
    <property type="term" value="F:5'-nucleotidase activity"/>
    <property type="evidence" value="ECO:0007669"/>
    <property type="project" value="TreeGrafter"/>
</dbReference>
<dbReference type="GO" id="GO:0008768">
    <property type="term" value="F:UDP-sugar diphosphatase activity"/>
    <property type="evidence" value="ECO:0007669"/>
    <property type="project" value="TreeGrafter"/>
</dbReference>
<dbReference type="InterPro" id="IPR008334">
    <property type="entry name" value="5'-Nucleotdase_C"/>
</dbReference>
<evidence type="ECO:0000259" key="4">
    <source>
        <dbReference type="Pfam" id="PF00149"/>
    </source>
</evidence>
<dbReference type="GO" id="GO:0000166">
    <property type="term" value="F:nucleotide binding"/>
    <property type="evidence" value="ECO:0007669"/>
    <property type="project" value="UniProtKB-KW"/>
</dbReference>
<organism evidence="6 8">
    <name type="scientific">Hydrogenibacillus schlegelii</name>
    <name type="common">Bacillus schlegelii</name>
    <dbReference type="NCBI Taxonomy" id="1484"/>
    <lineage>
        <taxon>Bacteria</taxon>
        <taxon>Bacillati</taxon>
        <taxon>Bacillota</taxon>
        <taxon>Bacilli</taxon>
        <taxon>Bacillales</taxon>
        <taxon>Bacillales Family X. Incertae Sedis</taxon>
        <taxon>Hydrogenibacillus</taxon>
    </lineage>
</organism>
<accession>A0A179INU1</accession>
<comment type="caution">
    <text evidence="6">The sequence shown here is derived from an EMBL/GenBank/DDBJ whole genome shotgun (WGS) entry which is preliminary data.</text>
</comment>
<evidence type="ECO:0000256" key="3">
    <source>
        <dbReference type="SAM" id="MobiDB-lite"/>
    </source>
</evidence>
<evidence type="ECO:0000256" key="2">
    <source>
        <dbReference type="RuleBase" id="RU362119"/>
    </source>
</evidence>
<reference evidence="7 9" key="2">
    <citation type="submission" date="2017-08" db="EMBL/GenBank/DDBJ databases">
        <title>Burning lignite coal seam in the remote Altai Mountains harbors a hydrogen-driven thermophilic microbial community.</title>
        <authorList>
            <person name="Kadnikov V.V."/>
            <person name="Mardanov A.V."/>
            <person name="Ivasenko D."/>
            <person name="Beletsky A.V."/>
            <person name="Karnachuk O.V."/>
            <person name="Ravin N.V."/>
        </authorList>
    </citation>
    <scope>NUCLEOTIDE SEQUENCE [LARGE SCALE GENOMIC DNA]</scope>
    <source>
        <strain evidence="7">AL33</strain>
    </source>
</reference>
<sequence length="568" mass="61335">MNGAFSRSLPNVRQGLFRVAARPRLRPGMGDGPAPSSRGPAWRLARPPTGDDVVDIARRSIGAALRPASGGRPLNSAIRRRMLGSIGGMALRVTLIHSNDVHSRFDRMPKIAGYVERLRRERRGEAVFLLDGGDHIDRAHPLTEATTGGANVRALKASGYDFIAIGNNEGLSLLPKALDALYRGAPFDVLVANLFDRSGRRPAWARPFAVRTVGGRAIGFIGVTVPFFYYALLGWRVEPPEVALAELVPRLRPDVDALVLLSHLGLFADRELAKRFPALDVILGGHTHHRLPEGERVGRTTIIQAGRGGAEVGQVDLVFTSTGLVVRARTVAVDKEAPHPAVAAAIREAEAASAANLERPVARLARPLGVSYVAESPLANVLARAIRRATEADVAFVTSGLLLHGLSAGVVPYAAVLSACPHPISPCVLSLRALELKQILSDALRPSRMTAEVRGYGFRGRVLGHPAVDGIDVEVAEAGDRRAVVALLKDGRRLVDEEVLRVATADMFVFMRAYDGLHHRPETVTYCAPFYLRHYLAEELGRSVDHTEAERPRFRRRAQDAGGEGLGG</sequence>
<gene>
    <name evidence="7" type="ORF">HSCHL_0576</name>
    <name evidence="6" type="ORF">SA87_02440</name>
</gene>
<dbReference type="GO" id="GO:0030288">
    <property type="term" value="C:outer membrane-bounded periplasmic space"/>
    <property type="evidence" value="ECO:0007669"/>
    <property type="project" value="TreeGrafter"/>
</dbReference>
<dbReference type="STRING" id="1484.SA87_02440"/>
<feature type="region of interest" description="Disordered" evidence="3">
    <location>
        <begin position="22"/>
        <end position="42"/>
    </location>
</feature>
<dbReference type="Gene3D" id="3.60.21.10">
    <property type="match status" value="1"/>
</dbReference>
<keyword evidence="1" id="KW-0732">Signal</keyword>
<dbReference type="InterPro" id="IPR029052">
    <property type="entry name" value="Metallo-depent_PP-like"/>
</dbReference>
<dbReference type="OrthoDB" id="9793179at2"/>
<evidence type="ECO:0000313" key="7">
    <source>
        <dbReference type="EMBL" id="PTQ54297.1"/>
    </source>
</evidence>
<name>A0A179INU1_HYDSH</name>
<dbReference type="Pfam" id="PF02872">
    <property type="entry name" value="5_nucleotid_C"/>
    <property type="match status" value="1"/>
</dbReference>
<dbReference type="InterPro" id="IPR004843">
    <property type="entry name" value="Calcineurin-like_PHP"/>
</dbReference>
<reference evidence="6 8" key="1">
    <citation type="submission" date="2015-09" db="EMBL/GenBank/DDBJ databases">
        <title>Draft genome sequence of Hydrogenibacillus schlegelii DSM 2000.</title>
        <authorList>
            <person name="Hemp J."/>
        </authorList>
    </citation>
    <scope>NUCLEOTIDE SEQUENCE [LARGE SCALE GENOMIC DNA]</scope>
    <source>
        <strain evidence="6 8">MA 48</strain>
    </source>
</reference>
<dbReference type="PANTHER" id="PTHR11575">
    <property type="entry name" value="5'-NUCLEOTIDASE-RELATED"/>
    <property type="match status" value="1"/>
</dbReference>
<dbReference type="EMBL" id="PEBV01000005">
    <property type="protein sequence ID" value="PTQ54297.1"/>
    <property type="molecule type" value="Genomic_DNA"/>
</dbReference>
<evidence type="ECO:0000313" key="6">
    <source>
        <dbReference type="EMBL" id="OAR03522.1"/>
    </source>
</evidence>
<proteinExistence type="inferred from homology"/>
<dbReference type="CDD" id="cd00845">
    <property type="entry name" value="MPP_UshA_N_like"/>
    <property type="match status" value="1"/>
</dbReference>
<dbReference type="PANTHER" id="PTHR11575:SF23">
    <property type="entry name" value="5-NUCLEOTIDASE FAMILY PROTEIN"/>
    <property type="match status" value="1"/>
</dbReference>
<feature type="region of interest" description="Disordered" evidence="3">
    <location>
        <begin position="547"/>
        <end position="568"/>
    </location>
</feature>
<dbReference type="SUPFAM" id="SSF56300">
    <property type="entry name" value="Metallo-dependent phosphatases"/>
    <property type="match status" value="1"/>
</dbReference>
<dbReference type="Pfam" id="PF00149">
    <property type="entry name" value="Metallophos"/>
    <property type="match status" value="1"/>
</dbReference>
<keyword evidence="2" id="KW-0547">Nucleotide-binding</keyword>
<evidence type="ECO:0000259" key="5">
    <source>
        <dbReference type="Pfam" id="PF02872"/>
    </source>
</evidence>
<protein>
    <submittedName>
        <fullName evidence="7">5'-nucleotidase family protein in cluster with NagD-like phosphatase</fullName>
    </submittedName>
</protein>
<dbReference type="Proteomes" id="UP000244180">
    <property type="component" value="Unassembled WGS sequence"/>
</dbReference>
<dbReference type="Proteomes" id="UP000243024">
    <property type="component" value="Unassembled WGS sequence"/>
</dbReference>